<keyword evidence="7 9" id="KW-0496">Mitochondrion</keyword>
<dbReference type="SUPFAM" id="SSF81524">
    <property type="entry name" value="14 kDa protein of cytochrome bc1 complex (Ubiquinol-cytochrome c reductase)"/>
    <property type="match status" value="1"/>
</dbReference>
<comment type="function">
    <text evidence="9">Component of the ubiquinol-cytochrome c oxidoreductase, a multisubunit transmembrane complex that is part of the mitochondrial electron transport chain which drives oxidative phosphorylation.</text>
</comment>
<dbReference type="Proteomes" id="UP000095023">
    <property type="component" value="Unassembled WGS sequence"/>
</dbReference>
<reference evidence="11" key="1">
    <citation type="submission" date="2016-02" db="EMBL/GenBank/DDBJ databases">
        <title>Comparative genomics of biotechnologically important yeasts.</title>
        <authorList>
            <consortium name="DOE Joint Genome Institute"/>
            <person name="Riley R."/>
            <person name="Haridas S."/>
            <person name="Wolfe K.H."/>
            <person name="Lopes M.R."/>
            <person name="Hittinger C.T."/>
            <person name="Goker M."/>
            <person name="Salamov A."/>
            <person name="Wisecaver J."/>
            <person name="Long T.M."/>
            <person name="Aerts A.L."/>
            <person name="Barry K."/>
            <person name="Choi C."/>
            <person name="Clum A."/>
            <person name="Coughlan A.Y."/>
            <person name="Deshpande S."/>
            <person name="Douglass A.P."/>
            <person name="Hanson S.J."/>
            <person name="Klenk H.-P."/>
            <person name="Labutti K."/>
            <person name="Lapidus A."/>
            <person name="Lindquist E."/>
            <person name="Lipzen A."/>
            <person name="Meier-Kolthoff J.P."/>
            <person name="Ohm R.A."/>
            <person name="Otillar R.P."/>
            <person name="Pangilinan J."/>
            <person name="Peng Y."/>
            <person name="Rokas A."/>
            <person name="Rosa C.A."/>
            <person name="Scheuner C."/>
            <person name="Sibirny A.A."/>
            <person name="Slot J.C."/>
            <person name="Stielow J.B."/>
            <person name="Sun H."/>
            <person name="Kurtzman C.P."/>
            <person name="Blackwell M."/>
            <person name="Jeffries T.W."/>
            <person name="Grigoriev I.V."/>
        </authorList>
    </citation>
    <scope>NUCLEOTIDE SEQUENCE [LARGE SCALE GENOMIC DNA]</scope>
    <source>
        <strain evidence="11">NRRL Y-17796</strain>
    </source>
</reference>
<gene>
    <name evidence="10" type="ORF">CANCADRAFT_743</name>
</gene>
<evidence type="ECO:0000256" key="6">
    <source>
        <dbReference type="ARBA" id="ARBA00022982"/>
    </source>
</evidence>
<evidence type="ECO:0000313" key="11">
    <source>
        <dbReference type="Proteomes" id="UP000095023"/>
    </source>
</evidence>
<evidence type="ECO:0000256" key="8">
    <source>
        <dbReference type="ARBA" id="ARBA00023136"/>
    </source>
</evidence>
<evidence type="ECO:0000256" key="9">
    <source>
        <dbReference type="PIRNR" id="PIRNR000022"/>
    </source>
</evidence>
<keyword evidence="5 9" id="KW-0999">Mitochondrion inner membrane</keyword>
<keyword evidence="4 9" id="KW-0679">Respiratory chain</keyword>
<dbReference type="GO" id="GO:0045275">
    <property type="term" value="C:respiratory chain complex III"/>
    <property type="evidence" value="ECO:0007669"/>
    <property type="project" value="EnsemblFungi"/>
</dbReference>
<dbReference type="GO" id="GO:0034551">
    <property type="term" value="P:mitochondrial respiratory chain complex III assembly"/>
    <property type="evidence" value="ECO:0007669"/>
    <property type="project" value="EnsemblFungi"/>
</dbReference>
<protein>
    <recommendedName>
        <fullName evidence="9">Cytochrome b-c1 complex subunit 7</fullName>
    </recommendedName>
</protein>
<dbReference type="EMBL" id="KV453841">
    <property type="protein sequence ID" value="ODV92150.1"/>
    <property type="molecule type" value="Genomic_DNA"/>
</dbReference>
<dbReference type="Pfam" id="PF02271">
    <property type="entry name" value="UCR_14kD"/>
    <property type="match status" value="1"/>
</dbReference>
<keyword evidence="11" id="KW-1185">Reference proteome</keyword>
<organism evidence="10 11">
    <name type="scientific">Tortispora caseinolytica NRRL Y-17796</name>
    <dbReference type="NCBI Taxonomy" id="767744"/>
    <lineage>
        <taxon>Eukaryota</taxon>
        <taxon>Fungi</taxon>
        <taxon>Dikarya</taxon>
        <taxon>Ascomycota</taxon>
        <taxon>Saccharomycotina</taxon>
        <taxon>Trigonopsidomycetes</taxon>
        <taxon>Trigonopsidales</taxon>
        <taxon>Trigonopsidaceae</taxon>
        <taxon>Tortispora</taxon>
    </lineage>
</organism>
<accession>A0A1E4TK66</accession>
<dbReference type="PIRSF" id="PIRSF000022">
    <property type="entry name" value="Bc1_14K"/>
    <property type="match status" value="1"/>
</dbReference>
<dbReference type="GO" id="GO:0006122">
    <property type="term" value="P:mitochondrial electron transport, ubiquinol to cytochrome c"/>
    <property type="evidence" value="ECO:0007669"/>
    <property type="project" value="EnsemblFungi"/>
</dbReference>
<dbReference type="AlphaFoldDB" id="A0A1E4TK66"/>
<dbReference type="GO" id="GO:0008121">
    <property type="term" value="F:quinol-cytochrome-c reductase activity"/>
    <property type="evidence" value="ECO:0007669"/>
    <property type="project" value="EnsemblFungi"/>
</dbReference>
<evidence type="ECO:0000256" key="7">
    <source>
        <dbReference type="ARBA" id="ARBA00023128"/>
    </source>
</evidence>
<name>A0A1E4TK66_9ASCO</name>
<evidence type="ECO:0000256" key="1">
    <source>
        <dbReference type="ARBA" id="ARBA00004443"/>
    </source>
</evidence>
<dbReference type="Gene3D" id="1.10.1090.10">
    <property type="entry name" value="Cytochrome b-c1 complex subunit 7"/>
    <property type="match status" value="1"/>
</dbReference>
<keyword evidence="6 9" id="KW-0249">Electron transport</keyword>
<evidence type="ECO:0000256" key="3">
    <source>
        <dbReference type="ARBA" id="ARBA00022448"/>
    </source>
</evidence>
<comment type="subcellular location">
    <subcellularLocation>
        <location evidence="1">Mitochondrion inner membrane</location>
        <topology evidence="1">Peripheral membrane protein</topology>
        <orientation evidence="1">Matrix side</orientation>
    </subcellularLocation>
</comment>
<dbReference type="InterPro" id="IPR036544">
    <property type="entry name" value="QCR7_sf"/>
</dbReference>
<evidence type="ECO:0000256" key="5">
    <source>
        <dbReference type="ARBA" id="ARBA00022792"/>
    </source>
</evidence>
<proteinExistence type="inferred from homology"/>
<dbReference type="GO" id="GO:0099617">
    <property type="term" value="C:matrix side of mitochondrial inner membrane"/>
    <property type="evidence" value="ECO:0007669"/>
    <property type="project" value="EnsemblFungi"/>
</dbReference>
<keyword evidence="8 9" id="KW-0472">Membrane</keyword>
<comment type="similarity">
    <text evidence="2 9">Belongs to the UQCRB/QCR7 family.</text>
</comment>
<dbReference type="PANTHER" id="PTHR12022:SF0">
    <property type="entry name" value="CYTOCHROME B-C1 COMPLEX SUBUNIT 7"/>
    <property type="match status" value="1"/>
</dbReference>
<dbReference type="InterPro" id="IPR003197">
    <property type="entry name" value="QCR7"/>
</dbReference>
<evidence type="ECO:0000256" key="4">
    <source>
        <dbReference type="ARBA" id="ARBA00022660"/>
    </source>
</evidence>
<evidence type="ECO:0000313" key="10">
    <source>
        <dbReference type="EMBL" id="ODV92150.1"/>
    </source>
</evidence>
<dbReference type="OrthoDB" id="425749at2759"/>
<sequence length="125" mass="14693">MTYTQTVKIANFIRNSPALSAIFKPLARVYVRLSGYRNMGLRFHDIIIEETPEMQRAIHRLPSDEAYKRQFRQIRAHQCGITQHILPPNERITDATDIPYLKKNILQTEKEAAERLELDNIFVKR</sequence>
<dbReference type="FunFam" id="1.10.1090.10:FF:000001">
    <property type="entry name" value="Cytochrome b-c1 complex subunit 7"/>
    <property type="match status" value="1"/>
</dbReference>
<dbReference type="PANTHER" id="PTHR12022">
    <property type="entry name" value="UBIQUINOL-CYTOCHROME C REDUCTASE COMPLEX 14 KD PROTEIN"/>
    <property type="match status" value="1"/>
</dbReference>
<evidence type="ECO:0000256" key="2">
    <source>
        <dbReference type="ARBA" id="ARBA00008554"/>
    </source>
</evidence>
<keyword evidence="3 9" id="KW-0813">Transport</keyword>